<dbReference type="Gramene" id="PGSC0003DMT400087917">
    <property type="protein sequence ID" value="PGSC0003DMT400087917"/>
    <property type="gene ID" value="PGSC0003DMG400037488"/>
</dbReference>
<evidence type="ECO:0000313" key="4">
    <source>
        <dbReference type="Proteomes" id="UP000011115"/>
    </source>
</evidence>
<feature type="compositionally biased region" description="Basic and acidic residues" evidence="1">
    <location>
        <begin position="296"/>
        <end position="306"/>
    </location>
</feature>
<accession>M1DEU7</accession>
<dbReference type="InParanoid" id="M1DEU7"/>
<keyword evidence="4" id="KW-1185">Reference proteome</keyword>
<feature type="domain" description="Putative plant transposon protein" evidence="2">
    <location>
        <begin position="1"/>
        <end position="145"/>
    </location>
</feature>
<name>M1DEU7_SOLTU</name>
<organism evidence="3 4">
    <name type="scientific">Solanum tuberosum</name>
    <name type="common">Potato</name>
    <dbReference type="NCBI Taxonomy" id="4113"/>
    <lineage>
        <taxon>Eukaryota</taxon>
        <taxon>Viridiplantae</taxon>
        <taxon>Streptophyta</taxon>
        <taxon>Embryophyta</taxon>
        <taxon>Tracheophyta</taxon>
        <taxon>Spermatophyta</taxon>
        <taxon>Magnoliopsida</taxon>
        <taxon>eudicotyledons</taxon>
        <taxon>Gunneridae</taxon>
        <taxon>Pentapetalae</taxon>
        <taxon>asterids</taxon>
        <taxon>lamiids</taxon>
        <taxon>Solanales</taxon>
        <taxon>Solanaceae</taxon>
        <taxon>Solanoideae</taxon>
        <taxon>Solaneae</taxon>
        <taxon>Solanum</taxon>
    </lineage>
</organism>
<dbReference type="GO" id="GO:0009579">
    <property type="term" value="C:thylakoid"/>
    <property type="evidence" value="ECO:0000318"/>
    <property type="project" value="GO_Central"/>
</dbReference>
<evidence type="ECO:0000259" key="2">
    <source>
        <dbReference type="Pfam" id="PF20167"/>
    </source>
</evidence>
<dbReference type="PaxDb" id="4113-PGSC0003DMT400087917"/>
<dbReference type="Proteomes" id="UP000011115">
    <property type="component" value="Unassembled WGS sequence"/>
</dbReference>
<dbReference type="AlphaFoldDB" id="M1DEU7"/>
<feature type="compositionally biased region" description="Polar residues" evidence="1">
    <location>
        <begin position="368"/>
        <end position="384"/>
    </location>
</feature>
<dbReference type="PANTHER" id="PTHR33180:SF31">
    <property type="entry name" value="POLYPROTEIN PROTEIN"/>
    <property type="match status" value="1"/>
</dbReference>
<evidence type="ECO:0000256" key="1">
    <source>
        <dbReference type="SAM" id="MobiDB-lite"/>
    </source>
</evidence>
<dbReference type="PANTHER" id="PTHR33180">
    <property type="entry name" value="PHOTOSYSTEM II CP43 REACTION CENTER PROTEIN"/>
    <property type="match status" value="1"/>
</dbReference>
<proteinExistence type="predicted"/>
<protein>
    <recommendedName>
        <fullName evidence="2">Putative plant transposon protein domain-containing protein</fullName>
    </recommendedName>
</protein>
<feature type="region of interest" description="Disordered" evidence="1">
    <location>
        <begin position="271"/>
        <end position="312"/>
    </location>
</feature>
<reference evidence="3" key="2">
    <citation type="submission" date="2015-06" db="UniProtKB">
        <authorList>
            <consortium name="EnsemblPlants"/>
        </authorList>
    </citation>
    <scope>IDENTIFICATION</scope>
    <source>
        <strain evidence="3">DM1-3 516 R44</strain>
    </source>
</reference>
<dbReference type="InterPro" id="IPR046796">
    <property type="entry name" value="Transposase_32_dom"/>
</dbReference>
<feature type="region of interest" description="Disordered" evidence="1">
    <location>
        <begin position="365"/>
        <end position="391"/>
    </location>
</feature>
<sequence>MVRGKEVEYHIEHINVLLVRPLHYVLPYEGLPIVQSLDDLKCWLAPMISDNNPRWTDAGALIEKRYMNIASRFWFRFISSTIMPSHNEFIMCHPKAACLGSIMARRRINLGLLTSQEMAMRAKQRFTTLPFQVLIIELCRHAGVPRDPANDKEVIPSSSMDIQRIEAEFTREEVERRRATPADTSAEVNIDSLSVQAPSPTPAFEPSAYRITQAIIPKMGQLAYSADVRATRLERSVPEMIDKAILAALTPLHTYVDTLIVRVIAFDSRQGEASETAEDRVAPETSGIPPATTGDVHGDGTSHAESDAETDEELISVHAKEIQEEESIFGNLPNLVETIVQQVTQTSPPKSSTTSLSEFDTAIPFEETPTTDAQVQIAASATETPTEKETA</sequence>
<feature type="compositionally biased region" description="Basic and acidic residues" evidence="1">
    <location>
        <begin position="271"/>
        <end position="282"/>
    </location>
</feature>
<reference evidence="4" key="1">
    <citation type="journal article" date="2011" name="Nature">
        <title>Genome sequence and analysis of the tuber crop potato.</title>
        <authorList>
            <consortium name="The Potato Genome Sequencing Consortium"/>
        </authorList>
    </citation>
    <scope>NUCLEOTIDE SEQUENCE [LARGE SCALE GENOMIC DNA]</scope>
    <source>
        <strain evidence="4">cv. DM1-3 516 R44</strain>
    </source>
</reference>
<dbReference type="GO" id="GO:0009523">
    <property type="term" value="C:photosystem II"/>
    <property type="evidence" value="ECO:0000318"/>
    <property type="project" value="GO_Central"/>
</dbReference>
<dbReference type="EnsemblPlants" id="PGSC0003DMT400087917">
    <property type="protein sequence ID" value="PGSC0003DMT400087917"/>
    <property type="gene ID" value="PGSC0003DMG400037488"/>
</dbReference>
<dbReference type="HOGENOM" id="CLU_029307_2_3_1"/>
<evidence type="ECO:0000313" key="3">
    <source>
        <dbReference type="EnsemblPlants" id="PGSC0003DMT400087917"/>
    </source>
</evidence>
<dbReference type="Pfam" id="PF20167">
    <property type="entry name" value="Transposase_32"/>
    <property type="match status" value="1"/>
</dbReference>